<organism evidence="1 2">
    <name type="scientific">Lutimonas vermicola</name>
    <dbReference type="NCBI Taxonomy" id="414288"/>
    <lineage>
        <taxon>Bacteria</taxon>
        <taxon>Pseudomonadati</taxon>
        <taxon>Bacteroidota</taxon>
        <taxon>Flavobacteriia</taxon>
        <taxon>Flavobacteriales</taxon>
        <taxon>Flavobacteriaceae</taxon>
        <taxon>Lutimonas</taxon>
    </lineage>
</organism>
<protein>
    <submittedName>
        <fullName evidence="1">Uncharacterized protein</fullName>
    </submittedName>
</protein>
<keyword evidence="2" id="KW-1185">Reference proteome</keyword>
<evidence type="ECO:0000313" key="1">
    <source>
        <dbReference type="EMBL" id="MEL4454830.1"/>
    </source>
</evidence>
<comment type="caution">
    <text evidence="1">The sequence shown here is derived from an EMBL/GenBank/DDBJ whole genome shotgun (WGS) entry which is preliminary data.</text>
</comment>
<evidence type="ECO:0000313" key="2">
    <source>
        <dbReference type="Proteomes" id="UP001474120"/>
    </source>
</evidence>
<gene>
    <name evidence="1" type="ORF">AABB81_02915</name>
</gene>
<accession>A0ABU9KZ33</accession>
<dbReference type="Proteomes" id="UP001474120">
    <property type="component" value="Unassembled WGS sequence"/>
</dbReference>
<sequence>MKNEKPLPIQLYEKYMEQFDQKTDQEIIEAFNAEAGNCGWGTARASYLGALHKQLDKREFDYSEIGDKGSMSIKSKIKLEGKVIKTITDPPDINPNNGLWNIIPDKNEPKGYRVERIC</sequence>
<reference evidence="1 2" key="1">
    <citation type="submission" date="2024-04" db="EMBL/GenBank/DDBJ databases">
        <title>whole genome sequencing of Lutimonas vermicola strain IMCC1616.</title>
        <authorList>
            <person name="Bae S.S."/>
        </authorList>
    </citation>
    <scope>NUCLEOTIDE SEQUENCE [LARGE SCALE GENOMIC DNA]</scope>
    <source>
        <strain evidence="1 2">IMCC1616</strain>
    </source>
</reference>
<proteinExistence type="predicted"/>
<dbReference type="EMBL" id="JBCDNA010000001">
    <property type="protein sequence ID" value="MEL4454830.1"/>
    <property type="molecule type" value="Genomic_DNA"/>
</dbReference>
<name>A0ABU9KZ33_9FLAO</name>
<dbReference type="RefSeq" id="WP_342158480.1">
    <property type="nucleotide sequence ID" value="NZ_JBCDNA010000001.1"/>
</dbReference>